<comment type="caution">
    <text evidence="1">The sequence shown here is derived from an EMBL/GenBank/DDBJ whole genome shotgun (WGS) entry which is preliminary data.</text>
</comment>
<name>A0ACC2BLN3_DIPCM</name>
<organism evidence="1 2">
    <name type="scientific">Diphasiastrum complanatum</name>
    <name type="common">Issler's clubmoss</name>
    <name type="synonym">Lycopodium complanatum</name>
    <dbReference type="NCBI Taxonomy" id="34168"/>
    <lineage>
        <taxon>Eukaryota</taxon>
        <taxon>Viridiplantae</taxon>
        <taxon>Streptophyta</taxon>
        <taxon>Embryophyta</taxon>
        <taxon>Tracheophyta</taxon>
        <taxon>Lycopodiopsida</taxon>
        <taxon>Lycopodiales</taxon>
        <taxon>Lycopodiaceae</taxon>
        <taxon>Lycopodioideae</taxon>
        <taxon>Diphasiastrum</taxon>
    </lineage>
</organism>
<protein>
    <submittedName>
        <fullName evidence="1">Uncharacterized protein</fullName>
    </submittedName>
</protein>
<keyword evidence="2" id="KW-1185">Reference proteome</keyword>
<reference evidence="2" key="1">
    <citation type="journal article" date="2024" name="Proc. Natl. Acad. Sci. U.S.A.">
        <title>Extraordinary preservation of gene collinearity over three hundred million years revealed in homosporous lycophytes.</title>
        <authorList>
            <person name="Li C."/>
            <person name="Wickell D."/>
            <person name="Kuo L.Y."/>
            <person name="Chen X."/>
            <person name="Nie B."/>
            <person name="Liao X."/>
            <person name="Peng D."/>
            <person name="Ji J."/>
            <person name="Jenkins J."/>
            <person name="Williams M."/>
            <person name="Shu S."/>
            <person name="Plott C."/>
            <person name="Barry K."/>
            <person name="Rajasekar S."/>
            <person name="Grimwood J."/>
            <person name="Han X."/>
            <person name="Sun S."/>
            <person name="Hou Z."/>
            <person name="He W."/>
            <person name="Dai G."/>
            <person name="Sun C."/>
            <person name="Schmutz J."/>
            <person name="Leebens-Mack J.H."/>
            <person name="Li F.W."/>
            <person name="Wang L."/>
        </authorList>
    </citation>
    <scope>NUCLEOTIDE SEQUENCE [LARGE SCALE GENOMIC DNA]</scope>
    <source>
        <strain evidence="2">cv. PW_Plant_1</strain>
    </source>
</reference>
<accession>A0ACC2BLN3</accession>
<gene>
    <name evidence="1" type="ORF">O6H91_14G012600</name>
</gene>
<evidence type="ECO:0000313" key="1">
    <source>
        <dbReference type="EMBL" id="KAJ7530650.1"/>
    </source>
</evidence>
<dbReference type="Proteomes" id="UP001162992">
    <property type="component" value="Chromosome 14"/>
</dbReference>
<dbReference type="EMBL" id="CM055105">
    <property type="protein sequence ID" value="KAJ7530650.1"/>
    <property type="molecule type" value="Genomic_DNA"/>
</dbReference>
<evidence type="ECO:0000313" key="2">
    <source>
        <dbReference type="Proteomes" id="UP001162992"/>
    </source>
</evidence>
<proteinExistence type="predicted"/>
<sequence>MEMAARTTIITDTSRQQQETGLHVWQSHSSSVLYTQALQQHLTAGAVIPSSTSHGSNLEHSPPPRVGFPSGFPSEKRIPGTQFVVDGFRSAGPWSVAYFLSHFHSDHYTGLTPLWNKGIIFCSQITAKLVMHYLHVSEAFVIALPMREKVMIDGCEVTLVDANHCPGAVQMLFRVRVECLEDGCNYHRYIHTGDMRYDSSFKDEACLCDFVGADAIFLDTTYCNPRFVFPSQQASVDYVSATVLKMMERESTKETSSDNNLGDEGKDANLQKQQMPEEQNEDRTLFLIATYVIGKEKVLLKVAKECKCLIYVNEKKLALLKCLNLEDYNVFTSNPKLTNLHVVGWNFLGDTWPYFRPNFANMEKMMQENNYSRAMGFVPTGWTYELKKEVFSVRKKGPFEIHLVPYSEHSNYQELREYVKFLKPHKIIPTVGLEGTGTDGKAAAAMRKHFRNLVDETASKQKFLKGYNRKTPAQTSAKLASVCKTSTQKSYAEDRVTSNQESSIVIQPNKHSRSFPSPDDCPEEQKSVKQHFSIDGMSQNEKAITRKKKLDLMPPDSHQKCFEAAFGRNARKRRASTDGNVGENSNIADCIQMPSQSISLPQGLSTFELLNDAAHQKAISPIHISCEGDENSVIDHTISVREEIPGMQPLELAETSERAVHLNTASSPETPLDHYHAGNVASSETTSVTNSRSKDASRISDAPLAKKRWNSMSSALSAKKRGRIKFPSEGVSLSFGKDRAMQSSMLNFFRKVGESATSGAQMALPNLLRDSVMLENDPCTAAACIEGQTSGNFAKSPQRMDEINQLLLILDGVISAEHATSLLEKAGGDVGLALDLYEAEKKDKISLSVNVSEDSIASRDLRDPCNGSLHSVQGPRGNLMVLHPESTTQAISGSIVHSLSSPGSMEPMGSLSLGSGKVDPSLRSSYETKVGSVAVPIGGYHAIDHACWKVGEPAPYLHLARAFDLVEHESGRLRTIDMLCNMFRSLLDLSPEAVLPAVYLAVNRIAPDYEHVDLNIGGNIVSAAVSEVAGVSRAKLRAMYTMMGDLGDVAQACRQKQSILKLPEHLSICLVFSTLKQISKESGSGSGERKKRLVVNLLHACREKEMKYIVRTLVQNMRIGAMMNSVLSGLAQAIVLHHACRVEKALEKPLDSLRSRFQEASASVLEAYNFLPNLDILVPTLITSGVSGLAQNISIAPGIPIKPMLAKITNSVEDLSTHFLGKAFTCEYKYDGQRAQIHMLSDGSVRIFSRNCEETTSRLPDVVDIVQMSADKTMSTFIIDTEVVAVNRDNGNKLMSFQHLSTRERGNRSGAPVDVNNIKVDVCVFAFDMMYANNQSLVKLPLSERRKRMHELFPNRRPGYLEFANEITIDPGNNSMELAVTSQKVEAFLEEAIAASCEGLMAKALVEDSTYRASKRSDSWLKIKRDYVEGLHDTLDLVPIGAWNGNGRKAGWYSPFLLACYDPEREEYQSVCRVMSGFTDSFYKETKEYFSKRLLPQKLPYYRTCEEPDVWFSAEVVWEIRGAVVVTDEDADFTISPVHQAAIGYIHPSRGISMRFPRFIHTRGDKNPEDATTPSDIAELYNQQTRKVD</sequence>